<dbReference type="PANTHER" id="PTHR34990">
    <property type="entry name" value="UDP-2,3-DIACYLGLUCOSAMINE HYDROLASE-RELATED"/>
    <property type="match status" value="1"/>
</dbReference>
<dbReference type="AlphaFoldDB" id="L2F5B3"/>
<dbReference type="SUPFAM" id="SSF56300">
    <property type="entry name" value="Metallo-dependent phosphatases"/>
    <property type="match status" value="1"/>
</dbReference>
<feature type="binding site" evidence="10">
    <location>
        <position position="61"/>
    </location>
    <ligand>
        <name>Mn(2+)</name>
        <dbReference type="ChEBI" id="CHEBI:29035"/>
        <label>2</label>
    </ligand>
</feature>
<dbReference type="EMBL" id="ANIN01000002">
    <property type="protein sequence ID" value="ELA08244.1"/>
    <property type="molecule type" value="Genomic_DNA"/>
</dbReference>
<feature type="binding site" evidence="10">
    <location>
        <position position="104"/>
    </location>
    <ligand>
        <name>Mn(2+)</name>
        <dbReference type="ChEBI" id="CHEBI:29035"/>
        <label>2</label>
    </ligand>
</feature>
<dbReference type="CDD" id="cd07398">
    <property type="entry name" value="MPP_YbbF-LpxH"/>
    <property type="match status" value="1"/>
</dbReference>
<dbReference type="PATRIC" id="fig|1230338.3.peg.1446"/>
<feature type="binding site" evidence="10">
    <location>
        <position position="24"/>
    </location>
    <ligand>
        <name>Mn(2+)</name>
        <dbReference type="ChEBI" id="CHEBI:29035"/>
        <label>1</label>
    </ligand>
</feature>
<protein>
    <recommendedName>
        <fullName evidence="10">UDP-2,3-diacylglucosamine hydrolase</fullName>
        <ecNumber evidence="10">3.6.1.54</ecNumber>
    </recommendedName>
    <alternativeName>
        <fullName evidence="10">UDP-2,3-diacylglucosamine diphosphatase</fullName>
    </alternativeName>
</protein>
<organism evidence="12 13">
    <name type="scientific">Moraxella macacae 0408225</name>
    <dbReference type="NCBI Taxonomy" id="1230338"/>
    <lineage>
        <taxon>Bacteria</taxon>
        <taxon>Pseudomonadati</taxon>
        <taxon>Pseudomonadota</taxon>
        <taxon>Gammaproteobacteria</taxon>
        <taxon>Moraxellales</taxon>
        <taxon>Moraxellaceae</taxon>
        <taxon>Moraxella</taxon>
    </lineage>
</organism>
<dbReference type="GO" id="GO:0030145">
    <property type="term" value="F:manganese ion binding"/>
    <property type="evidence" value="ECO:0007669"/>
    <property type="project" value="UniProtKB-UniRule"/>
</dbReference>
<feature type="binding site" evidence="10">
    <location>
        <position position="224"/>
    </location>
    <ligand>
        <name>Mn(2+)</name>
        <dbReference type="ChEBI" id="CHEBI:29035"/>
        <label>1</label>
    </ligand>
</feature>
<accession>L2F5B3</accession>
<dbReference type="EC" id="3.6.1.54" evidence="10"/>
<dbReference type="eggNOG" id="COG2908">
    <property type="taxonomic scope" value="Bacteria"/>
</dbReference>
<dbReference type="NCBIfam" id="NF003743">
    <property type="entry name" value="PRK05340.1"/>
    <property type="match status" value="1"/>
</dbReference>
<evidence type="ECO:0000259" key="11">
    <source>
        <dbReference type="Pfam" id="PF00149"/>
    </source>
</evidence>
<evidence type="ECO:0000256" key="3">
    <source>
        <dbReference type="ARBA" id="ARBA00022519"/>
    </source>
</evidence>
<feature type="binding site" evidence="10">
    <location>
        <position position="196"/>
    </location>
    <ligand>
        <name>substrate</name>
    </ligand>
</feature>
<comment type="similarity">
    <text evidence="10">Belongs to the LpxH family.</text>
</comment>
<feature type="binding site" evidence="10">
    <location>
        <position position="189"/>
    </location>
    <ligand>
        <name>substrate</name>
    </ligand>
</feature>
<dbReference type="STRING" id="1230338.MOMA_06771"/>
<dbReference type="Proteomes" id="UP000023795">
    <property type="component" value="Unassembled WGS sequence"/>
</dbReference>
<comment type="subcellular location">
    <subcellularLocation>
        <location evidence="10">Cell inner membrane</location>
        <topology evidence="10">Peripheral membrane protein</topology>
        <orientation evidence="10">Cytoplasmic side</orientation>
    </subcellularLocation>
</comment>
<feature type="binding site" evidence="10">
    <location>
        <position position="151"/>
    </location>
    <ligand>
        <name>substrate</name>
    </ligand>
</feature>
<keyword evidence="13" id="KW-1185">Reference proteome</keyword>
<dbReference type="GO" id="GO:0008758">
    <property type="term" value="F:UDP-2,3-diacylglucosamine hydrolase activity"/>
    <property type="evidence" value="ECO:0007669"/>
    <property type="project" value="UniProtKB-UniRule"/>
</dbReference>
<evidence type="ECO:0000256" key="9">
    <source>
        <dbReference type="ARBA" id="ARBA00023211"/>
    </source>
</evidence>
<comment type="cofactor">
    <cofactor evidence="10">
        <name>Mn(2+)</name>
        <dbReference type="ChEBI" id="CHEBI:29035"/>
    </cofactor>
    <text evidence="10">Binds 2 Mn(2+) ions per subunit in a binuclear metal center.</text>
</comment>
<evidence type="ECO:0000256" key="8">
    <source>
        <dbReference type="ARBA" id="ARBA00023136"/>
    </source>
</evidence>
<dbReference type="OrthoDB" id="9783283at2"/>
<evidence type="ECO:0000256" key="4">
    <source>
        <dbReference type="ARBA" id="ARBA00022556"/>
    </source>
</evidence>
<feature type="domain" description="Calcineurin-like phosphoesterase" evidence="11">
    <location>
        <begin position="17"/>
        <end position="226"/>
    </location>
</feature>
<evidence type="ECO:0000256" key="6">
    <source>
        <dbReference type="ARBA" id="ARBA00022801"/>
    </source>
</evidence>
<feature type="binding site" evidence="10">
    <location>
        <begin position="104"/>
        <end position="105"/>
    </location>
    <ligand>
        <name>substrate</name>
    </ligand>
</feature>
<dbReference type="Gene3D" id="3.60.21.10">
    <property type="match status" value="1"/>
</dbReference>
<evidence type="ECO:0000256" key="7">
    <source>
        <dbReference type="ARBA" id="ARBA00023098"/>
    </source>
</evidence>
<evidence type="ECO:0000256" key="1">
    <source>
        <dbReference type="ARBA" id="ARBA00022475"/>
    </source>
</evidence>
<dbReference type="UniPathway" id="UPA00359">
    <property type="reaction ID" value="UER00480"/>
</dbReference>
<dbReference type="GO" id="GO:0009245">
    <property type="term" value="P:lipid A biosynthetic process"/>
    <property type="evidence" value="ECO:0007669"/>
    <property type="project" value="UniProtKB-UniRule"/>
</dbReference>
<dbReference type="GO" id="GO:0019897">
    <property type="term" value="C:extrinsic component of plasma membrane"/>
    <property type="evidence" value="ECO:0007669"/>
    <property type="project" value="UniProtKB-UniRule"/>
</dbReference>
<keyword evidence="4 10" id="KW-0441">Lipid A biosynthesis</keyword>
<dbReference type="InterPro" id="IPR004843">
    <property type="entry name" value="Calcineurin-like_PHP"/>
</dbReference>
<dbReference type="HAMAP" id="MF_00575">
    <property type="entry name" value="LpxH"/>
    <property type="match status" value="1"/>
</dbReference>
<dbReference type="Pfam" id="PF00149">
    <property type="entry name" value="Metallophos"/>
    <property type="match status" value="1"/>
</dbReference>
<keyword evidence="2 10" id="KW-0444">Lipid biosynthesis</keyword>
<keyword evidence="7 10" id="KW-0443">Lipid metabolism</keyword>
<gene>
    <name evidence="10" type="primary">lpxH</name>
    <name evidence="12" type="ORF">MOMA_06771</name>
</gene>
<keyword evidence="1 10" id="KW-1003">Cell membrane</keyword>
<feature type="binding site" evidence="10">
    <location>
        <position position="61"/>
    </location>
    <ligand>
        <name>Mn(2+)</name>
        <dbReference type="ChEBI" id="CHEBI:29035"/>
        <label>1</label>
    </ligand>
</feature>
<sequence length="279" mass="31989">MQNFVNFCQKNQANINTVFISDLHLPIDKPVTDNLLGQAFLGLLDKLLLLPNLQNLYILGDWFDAWLGDDVAQTFDFQQNFAKMLQKLTQLSQKNCQILVMIGNRDFLLGQGFCDMFGAKLIKEPYCINLKQPNTQRKVRLEHGDKLCTDDKNYQRFAKIIQNPLSKQLLLSLSQAKRQQIAHKLRQKSRSDTAKKPVSIMDVNADAVNKVLASVDILLHGHTHRPKLHLDAFGKKKRLVLGDWRVIDKHVEAVIAVMQRVTVQNCQPNDQIDLIQFTY</sequence>
<proteinExistence type="inferred from homology"/>
<keyword evidence="5 10" id="KW-0479">Metal-binding</keyword>
<feature type="binding site" evidence="10">
    <location>
        <position position="143"/>
    </location>
    <ligand>
        <name>Mn(2+)</name>
        <dbReference type="ChEBI" id="CHEBI:29035"/>
        <label>2</label>
    </ligand>
</feature>
<reference evidence="12 13" key="1">
    <citation type="journal article" date="2013" name="Genome Announc.">
        <title>Genome Sequence of Moraxella macacae 0408225, a Novel Bacterial Species Isolated from a Cynomolgus Macaque with Epistaxis.</title>
        <authorList>
            <person name="Ladner J.T."/>
            <person name="Whitehouse C.A."/>
            <person name="Koroleva G.I."/>
            <person name="Palacios G.F."/>
        </authorList>
    </citation>
    <scope>NUCLEOTIDE SEQUENCE [LARGE SCALE GENOMIC DNA]</scope>
    <source>
        <strain evidence="12 13">0408225</strain>
    </source>
</reference>
<dbReference type="InterPro" id="IPR010138">
    <property type="entry name" value="UDP-diacylglucosamine_Hdrlase"/>
</dbReference>
<evidence type="ECO:0000256" key="5">
    <source>
        <dbReference type="ARBA" id="ARBA00022723"/>
    </source>
</evidence>
<feature type="binding site" evidence="10">
    <location>
        <position position="22"/>
    </location>
    <ligand>
        <name>Mn(2+)</name>
        <dbReference type="ChEBI" id="CHEBI:29035"/>
        <label>1</label>
    </ligand>
</feature>
<comment type="caution">
    <text evidence="12">The sequence shown here is derived from an EMBL/GenBank/DDBJ whole genome shotgun (WGS) entry which is preliminary data.</text>
</comment>
<feature type="binding site" evidence="10">
    <location>
        <position position="222"/>
    </location>
    <ligand>
        <name>Mn(2+)</name>
        <dbReference type="ChEBI" id="CHEBI:29035"/>
        <label>2</label>
    </ligand>
</feature>
<keyword evidence="8 10" id="KW-0472">Membrane</keyword>
<evidence type="ECO:0000313" key="12">
    <source>
        <dbReference type="EMBL" id="ELA08244.1"/>
    </source>
</evidence>
<dbReference type="InterPro" id="IPR043461">
    <property type="entry name" value="LpxH-like"/>
</dbReference>
<feature type="binding site" evidence="10">
    <location>
        <position position="193"/>
    </location>
    <ligand>
        <name>substrate</name>
    </ligand>
</feature>
<comment type="pathway">
    <text evidence="10">Glycolipid biosynthesis; lipid IV(A) biosynthesis; lipid IV(A) from (3R)-3-hydroxytetradecanoyl-[acyl-carrier-protein] and UDP-N-acetyl-alpha-D-glucosamine: step 4/6.</text>
</comment>
<evidence type="ECO:0000313" key="13">
    <source>
        <dbReference type="Proteomes" id="UP000023795"/>
    </source>
</evidence>
<evidence type="ECO:0000256" key="2">
    <source>
        <dbReference type="ARBA" id="ARBA00022516"/>
    </source>
</evidence>
<comment type="function">
    <text evidence="10">Hydrolyzes the pyrophosphate bond of UDP-2,3-diacylglucosamine to yield 2,3-diacylglucosamine 1-phosphate (lipid X) and UMP by catalyzing the attack of water at the alpha-P atom. Involved in the biosynthesis of lipid A, a phosphorylated glycolipid that anchors the lipopolysaccharide to the outer membrane of the cell.</text>
</comment>
<keyword evidence="3 10" id="KW-0997">Cell inner membrane</keyword>
<feature type="binding site" evidence="10">
    <location>
        <position position="222"/>
    </location>
    <ligand>
        <name>substrate</name>
    </ligand>
</feature>
<comment type="catalytic activity">
    <reaction evidence="10">
        <text>UDP-2-N,3-O-bis[(3R)-3-hydroxytetradecanoyl]-alpha-D-glucosamine + H2O = 2-N,3-O-bis[(3R)-3-hydroxytetradecanoyl]-alpha-D-glucosaminyl 1-phosphate + UMP + 2 H(+)</text>
        <dbReference type="Rhea" id="RHEA:25213"/>
        <dbReference type="ChEBI" id="CHEBI:15377"/>
        <dbReference type="ChEBI" id="CHEBI:15378"/>
        <dbReference type="ChEBI" id="CHEBI:57865"/>
        <dbReference type="ChEBI" id="CHEBI:57957"/>
        <dbReference type="ChEBI" id="CHEBI:78847"/>
        <dbReference type="EC" id="3.6.1.54"/>
    </reaction>
</comment>
<dbReference type="InterPro" id="IPR029052">
    <property type="entry name" value="Metallo-depent_PP-like"/>
</dbReference>
<keyword evidence="6 10" id="KW-0378">Hydrolase</keyword>
<evidence type="ECO:0000256" key="10">
    <source>
        <dbReference type="HAMAP-Rule" id="MF_00575"/>
    </source>
</evidence>
<dbReference type="PANTHER" id="PTHR34990:SF1">
    <property type="entry name" value="UDP-2,3-DIACYLGLUCOSAMINE HYDROLASE"/>
    <property type="match status" value="1"/>
</dbReference>
<dbReference type="RefSeq" id="WP_009501794.1">
    <property type="nucleotide sequence ID" value="NZ_ANIN01000002.1"/>
</dbReference>
<name>L2F5B3_9GAMM</name>
<keyword evidence="9 10" id="KW-0464">Manganese</keyword>
<dbReference type="GO" id="GO:0005737">
    <property type="term" value="C:cytoplasm"/>
    <property type="evidence" value="ECO:0007669"/>
    <property type="project" value="InterPro"/>
</dbReference>